<accession>A0A9D9HM25</accession>
<gene>
    <name evidence="2" type="ORF">IAC08_08080</name>
</gene>
<dbReference type="InterPro" id="IPR011990">
    <property type="entry name" value="TPR-like_helical_dom_sf"/>
</dbReference>
<evidence type="ECO:0000256" key="1">
    <source>
        <dbReference type="SAM" id="SignalP"/>
    </source>
</evidence>
<dbReference type="InterPro" id="IPR024302">
    <property type="entry name" value="SusD-like"/>
</dbReference>
<dbReference type="Pfam" id="PF12741">
    <property type="entry name" value="SusD-like"/>
    <property type="match status" value="1"/>
</dbReference>
<dbReference type="Gene3D" id="1.25.40.390">
    <property type="match status" value="1"/>
</dbReference>
<organism evidence="2 3">
    <name type="scientific">Candidatus Cryptobacteroides intestinigallinarum</name>
    <dbReference type="NCBI Taxonomy" id="2840767"/>
    <lineage>
        <taxon>Bacteria</taxon>
        <taxon>Pseudomonadati</taxon>
        <taxon>Bacteroidota</taxon>
        <taxon>Bacteroidia</taxon>
        <taxon>Bacteroidales</taxon>
        <taxon>Candidatus Cryptobacteroides</taxon>
    </lineage>
</organism>
<protein>
    <submittedName>
        <fullName evidence="2">SusD/RagB family nutrient-binding outer membrane lipoprotein</fullName>
    </submittedName>
</protein>
<comment type="caution">
    <text evidence="2">The sequence shown here is derived from an EMBL/GenBank/DDBJ whole genome shotgun (WGS) entry which is preliminary data.</text>
</comment>
<dbReference type="Proteomes" id="UP000823617">
    <property type="component" value="Unassembled WGS sequence"/>
</dbReference>
<reference evidence="2" key="2">
    <citation type="journal article" date="2021" name="PeerJ">
        <title>Extensive microbial diversity within the chicken gut microbiome revealed by metagenomics and culture.</title>
        <authorList>
            <person name="Gilroy R."/>
            <person name="Ravi A."/>
            <person name="Getino M."/>
            <person name="Pursley I."/>
            <person name="Horton D.L."/>
            <person name="Alikhan N.F."/>
            <person name="Baker D."/>
            <person name="Gharbi K."/>
            <person name="Hall N."/>
            <person name="Watson M."/>
            <person name="Adriaenssens E.M."/>
            <person name="Foster-Nyarko E."/>
            <person name="Jarju S."/>
            <person name="Secka A."/>
            <person name="Antonio M."/>
            <person name="Oren A."/>
            <person name="Chaudhuri R.R."/>
            <person name="La Ragione R."/>
            <person name="Hildebrand F."/>
            <person name="Pallen M.J."/>
        </authorList>
    </citation>
    <scope>NUCLEOTIDE SEQUENCE</scope>
    <source>
        <strain evidence="2">B1-3475</strain>
    </source>
</reference>
<evidence type="ECO:0000313" key="2">
    <source>
        <dbReference type="EMBL" id="MBO8456338.1"/>
    </source>
</evidence>
<dbReference type="EMBL" id="JADIMK010000083">
    <property type="protein sequence ID" value="MBO8456338.1"/>
    <property type="molecule type" value="Genomic_DNA"/>
</dbReference>
<feature type="signal peptide" evidence="1">
    <location>
        <begin position="1"/>
        <end position="23"/>
    </location>
</feature>
<feature type="chain" id="PRO_5038933637" evidence="1">
    <location>
        <begin position="24"/>
        <end position="550"/>
    </location>
</feature>
<reference evidence="2" key="1">
    <citation type="submission" date="2020-10" db="EMBL/GenBank/DDBJ databases">
        <authorList>
            <person name="Gilroy R."/>
        </authorList>
    </citation>
    <scope>NUCLEOTIDE SEQUENCE</scope>
    <source>
        <strain evidence="2">B1-3475</strain>
    </source>
</reference>
<name>A0A9D9HM25_9BACT</name>
<proteinExistence type="predicted"/>
<evidence type="ECO:0000313" key="3">
    <source>
        <dbReference type="Proteomes" id="UP000823617"/>
    </source>
</evidence>
<keyword evidence="1" id="KW-0732">Signal</keyword>
<sequence>MKMNIICKGMAALAIAASASACTAGYIDINRNPYGVTDNEMQRDGYAVRAALTGMMNGVISPDVNTAQFTEVLLGCALSGYLAPAKDGWNNVTIANYNATDDWTNVFMASDRIIPVIYANYRTLQNVTDDPNILAVGEIVKVAAMHRVTDTYGPIPYSKIGQNGEINVPYDSQEEVYRLMFEELNSAIDALKENISLGSFSSTADVIYGGDITKWIKFANSLKLRLAMRICYADAELSKQMADEAINDEVGLMTSNDDNAAFSYWGVDGNTLRMSIRYNLATHSDHSICTTGSGDSHAAADIICYMNGYSDPRRPMYFTPTEFENATDTYVGLRHGIQVPSHVNVGHQYSGVYFDNANAPAYWMNAAEVQFLLAEAAAFKEKGGISYNVSGSARSYYEQGVRLSFEQYGAQGVDEYLQSDARPTTYADPAGSYPYANVISTITPKWNDAADFAEMQERIITQKWIANWLIGCEAWADWRRTGYPHLIPAEYFTQTHGVTDPVTGARRMPYPATEQTSNTANYEAALTLLKGNDDMATRLWFDCNPDHPNY</sequence>
<dbReference type="CDD" id="cd08977">
    <property type="entry name" value="SusD"/>
    <property type="match status" value="1"/>
</dbReference>
<dbReference type="PROSITE" id="PS51257">
    <property type="entry name" value="PROKAR_LIPOPROTEIN"/>
    <property type="match status" value="1"/>
</dbReference>
<dbReference type="SUPFAM" id="SSF48452">
    <property type="entry name" value="TPR-like"/>
    <property type="match status" value="1"/>
</dbReference>
<dbReference type="AlphaFoldDB" id="A0A9D9HM25"/>
<keyword evidence="2" id="KW-0449">Lipoprotein</keyword>